<dbReference type="InterPro" id="IPR001507">
    <property type="entry name" value="ZP_dom"/>
</dbReference>
<dbReference type="InterPro" id="IPR030381">
    <property type="entry name" value="G_DYNAMIN_dom"/>
</dbReference>
<dbReference type="Pfam" id="PF25057">
    <property type="entry name" value="CUT_N"/>
    <property type="match status" value="1"/>
</dbReference>
<keyword evidence="4" id="KW-1000">Mitochondrion outer membrane</keyword>
<dbReference type="GO" id="GO:0005525">
    <property type="term" value="F:GTP binding"/>
    <property type="evidence" value="ECO:0007669"/>
    <property type="project" value="UniProtKB-KW"/>
</dbReference>
<feature type="compositionally biased region" description="Polar residues" evidence="12">
    <location>
        <begin position="1192"/>
        <end position="1206"/>
    </location>
</feature>
<reference evidence="16" key="1">
    <citation type="submission" date="2023-06" db="EMBL/GenBank/DDBJ databases">
        <authorList>
            <person name="Delattre M."/>
        </authorList>
    </citation>
    <scope>NUCLEOTIDE SEQUENCE</scope>
    <source>
        <strain evidence="16">AF72</strain>
    </source>
</reference>
<dbReference type="PANTHER" id="PTHR10465">
    <property type="entry name" value="TRANSMEMBRANE GTPASE FZO1"/>
    <property type="match status" value="1"/>
</dbReference>
<dbReference type="PROSITE" id="PS51718">
    <property type="entry name" value="G_DYNAMIN_2"/>
    <property type="match status" value="1"/>
</dbReference>
<evidence type="ECO:0000256" key="12">
    <source>
        <dbReference type="SAM" id="MobiDB-lite"/>
    </source>
</evidence>
<comment type="subcellular location">
    <subcellularLocation>
        <location evidence="1">Mitochondrion outer membrane</location>
        <topology evidence="1">Multi-pass membrane protein</topology>
    </subcellularLocation>
</comment>
<dbReference type="GO" id="GO:0008053">
    <property type="term" value="P:mitochondrial fusion"/>
    <property type="evidence" value="ECO:0007669"/>
    <property type="project" value="InterPro"/>
</dbReference>
<dbReference type="FunFam" id="3.40.50.300:FF:002843">
    <property type="entry name" value="Mitofusin 2"/>
    <property type="match status" value="1"/>
</dbReference>
<dbReference type="PANTHER" id="PTHR10465:SF3">
    <property type="entry name" value="TRANSMEMBRANE GTPASE MARF-RELATED"/>
    <property type="match status" value="1"/>
</dbReference>
<dbReference type="InterPro" id="IPR027094">
    <property type="entry name" value="Mitofusin_fam"/>
</dbReference>
<keyword evidence="10" id="KW-0472">Membrane</keyword>
<dbReference type="GO" id="GO:0051646">
    <property type="term" value="P:mitochondrion localization"/>
    <property type="evidence" value="ECO:0007669"/>
    <property type="project" value="TreeGrafter"/>
</dbReference>
<dbReference type="SUPFAM" id="SSF52540">
    <property type="entry name" value="P-loop containing nucleoside triphosphate hydrolases"/>
    <property type="match status" value="1"/>
</dbReference>
<feature type="region of interest" description="Disordered" evidence="12">
    <location>
        <begin position="1192"/>
        <end position="1217"/>
    </location>
</feature>
<sequence length="1382" mass="154240">MLIITVVLALLWPSAATQHANVREDPNPLLRVQPTLECLPDGMRLHLSPIGPFSGHVYVKGYFNAPPESCHLDYCRAPVTSPFYIHIPYKGHCMVSTQKTANPPGLNYQVTVIVQHHHFFVTAGDRAYRLNCLYEEKPVTLRQQVNVKEMQPTNLGGTAGASHCRYDVLGDGVDGARVRLASIGQPIVHRWTCNNEDVGFLVHSCSVKDEQGKDYELVDDRGCPIDGSIVPALEYSVDLHTVHTTINAFRFADQLLVHFSCQLTLCEKRDNGCEGIVPPTCHPIPLNIPLKTTYRKPEKQPEFPVSPHPEDKPEEVGWTDTEGSFTRKLAAVRDAEVISTTKPASKILTGHLVQRYHQMQREEAEKKAAVEQLLAQITTTFPTPTTLDEAFEMPKTTHYRAVRKTRANSTTSSSYETLGRGTAFETTIISARIPADNEKRLESRTTRLARNLDPRNPVKTITIGVETGPLLVVSSEEGFPTQKSRREAANDTEEAEPAKQSMPSDCPHLIFSQFIATLIFTLLQLATLSVILTMAQYEQAWAQYYAQQAANADPSAGAAAQAQGGGAAGADPFQYSAYYAQQNGAAKQAGGGGGGYDDAGYGDKWYAIEMSTAAQLAGGDHVRSVMSGKTQRRMNGENEPLQRFADAKKVLGEIYNDLTRYVDETEGFYDELDKNQPSIVAAESRDEVQEIRASIKTIMETFQRDNMKVVFFGRTSNGKSTTINAMLHQKILPQGMGHTTCCFLQVQGTTDEQGFLLSEGTSTPIPMSQLGKIGDACSADNADLPAMGQDSLLKIMHPKKDNRLLQNDVVILDSPGVDLSPEFDSWIDKHCLDADVFVLVCNAEATLTQAEKSFFHRVSKRLSKPNVFILNNRWDASAAEQDSVDQVRTQHLTRFKQFLVDELQVCATSDVPNRVFFVSSREVLDARLKARGVIQKAFEMEGFQKRAYEFTQFERQFEQCISKSAIRSKFEAHSRRANELVHRVRDNVDHVFTSANDKKELMQNELKESTNEFNACRENFAAFEKAYREQSEMLRAEVHLKVSADFHEEIQRLSAIIDKFNRPFLDSPKDINAYKTELALFVDSMISQELEARCTGGLMSRIWSLENEMFVYVKKILAEAYQPKLEEVWRYRAPFKFSICVDVPSLTNDFHEDLEFRFSFGLSAIIRKVIAYRSGQPVTAIQNNLLATALSSKTSNGTSTPATPIQQREDKKAAESEEQQMMTNIVLSSAAYVANGGIGVAIVGGLLYRAVGWKVILGAGAAYGGLYAFERFRWNNSKKEQHLKDQYRSHLDARMRQVAAAHTNHCETQVIREMEQVYDGLRATVAGVHREMKGDLESAQSKINVLDHQLKGLSAIKGKTTFVLSGLEQFSTNFFHPDSPSQ</sequence>
<evidence type="ECO:0000313" key="16">
    <source>
        <dbReference type="EMBL" id="CAJ0585784.1"/>
    </source>
</evidence>
<comment type="caution">
    <text evidence="16">The sequence shown here is derived from an EMBL/GenBank/DDBJ whole genome shotgun (WGS) entry which is preliminary data.</text>
</comment>
<dbReference type="Pfam" id="PF04799">
    <property type="entry name" value="Fzo_mitofusin"/>
    <property type="match status" value="1"/>
</dbReference>
<evidence type="ECO:0000256" key="4">
    <source>
        <dbReference type="ARBA" id="ARBA00022787"/>
    </source>
</evidence>
<dbReference type="InterPro" id="IPR045063">
    <property type="entry name" value="Dynamin_N"/>
</dbReference>
<dbReference type="Pfam" id="PF00350">
    <property type="entry name" value="Dynamin_N"/>
    <property type="match status" value="1"/>
</dbReference>
<feature type="region of interest" description="Disordered" evidence="12">
    <location>
        <begin position="298"/>
        <end position="319"/>
    </location>
</feature>
<dbReference type="SMART" id="SM00241">
    <property type="entry name" value="ZP"/>
    <property type="match status" value="1"/>
</dbReference>
<evidence type="ECO:0000256" key="5">
    <source>
        <dbReference type="ARBA" id="ARBA00022801"/>
    </source>
</evidence>
<dbReference type="InterPro" id="IPR027417">
    <property type="entry name" value="P-loop_NTPase"/>
</dbReference>
<keyword evidence="6" id="KW-1133">Transmembrane helix</keyword>
<feature type="domain" description="ZP" evidence="14">
    <location>
        <begin position="37"/>
        <end position="280"/>
    </location>
</feature>
<feature type="region of interest" description="Disordered" evidence="12">
    <location>
        <begin position="476"/>
        <end position="503"/>
    </location>
</feature>
<protein>
    <recommendedName>
        <fullName evidence="18">Dynamin-type G domain-containing protein</fullName>
    </recommendedName>
</protein>
<keyword evidence="2" id="KW-0812">Transmembrane</keyword>
<evidence type="ECO:0000259" key="15">
    <source>
        <dbReference type="PROSITE" id="PS51718"/>
    </source>
</evidence>
<dbReference type="InterPro" id="IPR056953">
    <property type="entry name" value="CUT_N"/>
</dbReference>
<keyword evidence="9" id="KW-0342">GTP-binding</keyword>
<evidence type="ECO:0000313" key="17">
    <source>
        <dbReference type="Proteomes" id="UP001177023"/>
    </source>
</evidence>
<feature type="signal peptide" evidence="13">
    <location>
        <begin position="1"/>
        <end position="16"/>
    </location>
</feature>
<dbReference type="GO" id="GO:0005741">
    <property type="term" value="C:mitochondrial outer membrane"/>
    <property type="evidence" value="ECO:0007669"/>
    <property type="project" value="UniProtKB-SubCell"/>
</dbReference>
<evidence type="ECO:0000256" key="6">
    <source>
        <dbReference type="ARBA" id="ARBA00022989"/>
    </source>
</evidence>
<dbReference type="CDD" id="cd09912">
    <property type="entry name" value="DLP_2"/>
    <property type="match status" value="1"/>
</dbReference>
<dbReference type="InterPro" id="IPR006884">
    <property type="entry name" value="Fzo/mitofusin_HR2"/>
</dbReference>
<dbReference type="InterPro" id="IPR057475">
    <property type="entry name" value="CUT_C"/>
</dbReference>
<feature type="domain" description="Dynamin-type G" evidence="15">
    <location>
        <begin position="703"/>
        <end position="954"/>
    </location>
</feature>
<dbReference type="Gene3D" id="3.40.50.300">
    <property type="entry name" value="P-loop containing nucleotide triphosphate hydrolases"/>
    <property type="match status" value="1"/>
</dbReference>
<dbReference type="PROSITE" id="PS51034">
    <property type="entry name" value="ZP_2"/>
    <property type="match status" value="1"/>
</dbReference>
<evidence type="ECO:0000256" key="13">
    <source>
        <dbReference type="SAM" id="SignalP"/>
    </source>
</evidence>
<accession>A0AA36GA32</accession>
<dbReference type="GO" id="GO:0003924">
    <property type="term" value="F:GTPase activity"/>
    <property type="evidence" value="ECO:0007669"/>
    <property type="project" value="InterPro"/>
</dbReference>
<keyword evidence="13" id="KW-0732">Signal</keyword>
<evidence type="ECO:0000256" key="7">
    <source>
        <dbReference type="ARBA" id="ARBA00023054"/>
    </source>
</evidence>
<feature type="chain" id="PRO_5041391608" description="Dynamin-type G domain-containing protein" evidence="13">
    <location>
        <begin position="17"/>
        <end position="1382"/>
    </location>
</feature>
<organism evidence="16 17">
    <name type="scientific">Mesorhabditis spiculigera</name>
    <dbReference type="NCBI Taxonomy" id="96644"/>
    <lineage>
        <taxon>Eukaryota</taxon>
        <taxon>Metazoa</taxon>
        <taxon>Ecdysozoa</taxon>
        <taxon>Nematoda</taxon>
        <taxon>Chromadorea</taxon>
        <taxon>Rhabditida</taxon>
        <taxon>Rhabditina</taxon>
        <taxon>Rhabditomorpha</taxon>
        <taxon>Rhabditoidea</taxon>
        <taxon>Rhabditidae</taxon>
        <taxon>Mesorhabditinae</taxon>
        <taxon>Mesorhabditis</taxon>
    </lineage>
</organism>
<evidence type="ECO:0000256" key="2">
    <source>
        <dbReference type="ARBA" id="ARBA00022692"/>
    </source>
</evidence>
<evidence type="ECO:0000256" key="1">
    <source>
        <dbReference type="ARBA" id="ARBA00004374"/>
    </source>
</evidence>
<keyword evidence="17" id="KW-1185">Reference proteome</keyword>
<evidence type="ECO:0008006" key="18">
    <source>
        <dbReference type="Google" id="ProtNLM"/>
    </source>
</evidence>
<proteinExistence type="predicted"/>
<keyword evidence="5" id="KW-0378">Hydrolase</keyword>
<evidence type="ECO:0000259" key="14">
    <source>
        <dbReference type="PROSITE" id="PS51034"/>
    </source>
</evidence>
<dbReference type="Pfam" id="PF25301">
    <property type="entry name" value="CUT_C"/>
    <property type="match status" value="1"/>
</dbReference>
<keyword evidence="7 11" id="KW-0175">Coiled coil</keyword>
<dbReference type="SUPFAM" id="SSF111479">
    <property type="entry name" value="Fzo-like conserved region"/>
    <property type="match status" value="1"/>
</dbReference>
<gene>
    <name evidence="16" type="ORF">MSPICULIGERA_LOCUS23795</name>
</gene>
<evidence type="ECO:0000256" key="8">
    <source>
        <dbReference type="ARBA" id="ARBA00023128"/>
    </source>
</evidence>
<dbReference type="Proteomes" id="UP001177023">
    <property type="component" value="Unassembled WGS sequence"/>
</dbReference>
<dbReference type="EMBL" id="CATQJA010002706">
    <property type="protein sequence ID" value="CAJ0585784.1"/>
    <property type="molecule type" value="Genomic_DNA"/>
</dbReference>
<feature type="non-terminal residue" evidence="16">
    <location>
        <position position="1382"/>
    </location>
</feature>
<evidence type="ECO:0000256" key="10">
    <source>
        <dbReference type="ARBA" id="ARBA00023136"/>
    </source>
</evidence>
<feature type="coiled-coil region" evidence="11">
    <location>
        <begin position="992"/>
        <end position="1019"/>
    </location>
</feature>
<keyword evidence="8" id="KW-0496">Mitochondrion</keyword>
<name>A0AA36GA32_9BILA</name>
<keyword evidence="3" id="KW-0547">Nucleotide-binding</keyword>
<evidence type="ECO:0000256" key="11">
    <source>
        <dbReference type="SAM" id="Coils"/>
    </source>
</evidence>
<evidence type="ECO:0000256" key="9">
    <source>
        <dbReference type="ARBA" id="ARBA00023134"/>
    </source>
</evidence>
<evidence type="ECO:0000256" key="3">
    <source>
        <dbReference type="ARBA" id="ARBA00022741"/>
    </source>
</evidence>